<dbReference type="InterPro" id="IPR036318">
    <property type="entry name" value="FAD-bd_PCMH-like_sf"/>
</dbReference>
<dbReference type="InParanoid" id="A0A068UIP7"/>
<dbReference type="PROSITE" id="PS51387">
    <property type="entry name" value="FAD_PCMH"/>
    <property type="match status" value="1"/>
</dbReference>
<dbReference type="Gene3D" id="3.30.465.10">
    <property type="match status" value="1"/>
</dbReference>
<evidence type="ECO:0000256" key="8">
    <source>
        <dbReference type="ARBA" id="ARBA00023157"/>
    </source>
</evidence>
<dbReference type="OMA" id="FIDWIRR"/>
<feature type="domain" description="FAD-binding PCMH-type" evidence="11">
    <location>
        <begin position="76"/>
        <end position="252"/>
    </location>
</feature>
<keyword evidence="7" id="KW-0274">FAD</keyword>
<evidence type="ECO:0000256" key="7">
    <source>
        <dbReference type="ARBA" id="ARBA00022827"/>
    </source>
</evidence>
<dbReference type="Gene3D" id="3.30.43.10">
    <property type="entry name" value="Uridine Diphospho-n-acetylenolpyruvylglucosamine Reductase, domain 2"/>
    <property type="match status" value="1"/>
</dbReference>
<dbReference type="PhylomeDB" id="A0A068UIP7"/>
<proteinExistence type="inferred from homology"/>
<evidence type="ECO:0000259" key="11">
    <source>
        <dbReference type="PROSITE" id="PS51387"/>
    </source>
</evidence>
<evidence type="ECO:0000313" key="13">
    <source>
        <dbReference type="Proteomes" id="UP000295252"/>
    </source>
</evidence>
<dbReference type="Proteomes" id="UP000295252">
    <property type="component" value="Chromosome V"/>
</dbReference>
<dbReference type="Gene3D" id="3.40.462.20">
    <property type="match status" value="1"/>
</dbReference>
<protein>
    <recommendedName>
        <fullName evidence="11">FAD-binding PCMH-type domain-containing protein</fullName>
    </recommendedName>
</protein>
<reference evidence="13" key="1">
    <citation type="journal article" date="2014" name="Science">
        <title>The coffee genome provides insight into the convergent evolution of caffeine biosynthesis.</title>
        <authorList>
            <person name="Denoeud F."/>
            <person name="Carretero-Paulet L."/>
            <person name="Dereeper A."/>
            <person name="Droc G."/>
            <person name="Guyot R."/>
            <person name="Pietrella M."/>
            <person name="Zheng C."/>
            <person name="Alberti A."/>
            <person name="Anthony F."/>
            <person name="Aprea G."/>
            <person name="Aury J.M."/>
            <person name="Bento P."/>
            <person name="Bernard M."/>
            <person name="Bocs S."/>
            <person name="Campa C."/>
            <person name="Cenci A."/>
            <person name="Combes M.C."/>
            <person name="Crouzillat D."/>
            <person name="Da Silva C."/>
            <person name="Daddiego L."/>
            <person name="De Bellis F."/>
            <person name="Dussert S."/>
            <person name="Garsmeur O."/>
            <person name="Gayraud T."/>
            <person name="Guignon V."/>
            <person name="Jahn K."/>
            <person name="Jamilloux V."/>
            <person name="Joet T."/>
            <person name="Labadie K."/>
            <person name="Lan T."/>
            <person name="Leclercq J."/>
            <person name="Lepelley M."/>
            <person name="Leroy T."/>
            <person name="Li L.T."/>
            <person name="Librado P."/>
            <person name="Lopez L."/>
            <person name="Munoz A."/>
            <person name="Noel B."/>
            <person name="Pallavicini A."/>
            <person name="Perrotta G."/>
            <person name="Poncet V."/>
            <person name="Pot D."/>
            <person name="Priyono X."/>
            <person name="Rigoreau M."/>
            <person name="Rouard M."/>
            <person name="Rozas J."/>
            <person name="Tranchant-Dubreuil C."/>
            <person name="VanBuren R."/>
            <person name="Zhang Q."/>
            <person name="Andrade A.C."/>
            <person name="Argout X."/>
            <person name="Bertrand B."/>
            <person name="de Kochko A."/>
            <person name="Graziosi G."/>
            <person name="Henry R.J."/>
            <person name="Jayarama X."/>
            <person name="Ming R."/>
            <person name="Nagai C."/>
            <person name="Rounsley S."/>
            <person name="Sankoff D."/>
            <person name="Giuliano G."/>
            <person name="Albert V.A."/>
            <person name="Wincker P."/>
            <person name="Lashermes P."/>
        </authorList>
    </citation>
    <scope>NUCLEOTIDE SEQUENCE [LARGE SCALE GENOMIC DNA]</scope>
    <source>
        <strain evidence="13">cv. DH200-94</strain>
    </source>
</reference>
<comment type="pathway">
    <text evidence="2">Alkaloid biosynthesis.</text>
</comment>
<dbReference type="Gramene" id="CDP08084">
    <property type="protein sequence ID" value="CDP08084"/>
    <property type="gene ID" value="GSCOC_T00026796001"/>
</dbReference>
<keyword evidence="9" id="KW-0325">Glycoprotein</keyword>
<comment type="cofactor">
    <cofactor evidence="1">
        <name>FAD</name>
        <dbReference type="ChEBI" id="CHEBI:57692"/>
    </cofactor>
</comment>
<evidence type="ECO:0000256" key="6">
    <source>
        <dbReference type="ARBA" id="ARBA00022729"/>
    </source>
</evidence>
<evidence type="ECO:0000256" key="3">
    <source>
        <dbReference type="ARBA" id="ARBA00005466"/>
    </source>
</evidence>
<sequence>METTPSTKVPRIFLCSLVLIFSMPWSTKAQIHEGFLRCLHSQNNDSISQVIYTPTNTSYNSVLQSSIQNIRFLSPMERKPLVIVTPLSNFHVQLVVNCAKSNDLQIRVRSGGHDYEGLSYLSYYLQPFVIVDMRNLSRISIDTESKTAWIGAGVGLGKLYHAIAEKSPNLGFPAGTCPTVGAGGHISGGGEGTLTRKYGLAADNVIDAKIVKADGAILDRKSMGEDLFWAIRGGGGASFGVILAYRIQLVSVPSIVTVFSVNRSLEQNATKLVHLWQHIGYRLDRDLLIRVFITQARSGGKLTVQAAFQSLYLGTVAKLVPLMQESFPELGLRREDCTELSWIESAVYFSDLPSGSTVDDLVRSSPYPKNYYKNKSDYVVEPISEVALEGLWKRFFEEGAEAGMLILSPSGGRMFEISDSETPYPHRAGNIYQIQHITSWTEEENANSQRFIDWIRRLYKYMAPFVSKYPRAAYLNYRDLDLGTNREGNTSFAQASVWGMKYFKKNFYRLAHVKQEVDPSNFFRYEQSIPPFLSSLKWRNA</sequence>
<dbReference type="STRING" id="49390.A0A068UIP7"/>
<dbReference type="InterPro" id="IPR006094">
    <property type="entry name" value="Oxid_FAD_bind_N"/>
</dbReference>
<dbReference type="SUPFAM" id="SSF56176">
    <property type="entry name" value="FAD-binding/transporter-associated domain-like"/>
    <property type="match status" value="1"/>
</dbReference>
<feature type="chain" id="PRO_5001654834" description="FAD-binding PCMH-type domain-containing protein" evidence="10">
    <location>
        <begin position="30"/>
        <end position="541"/>
    </location>
</feature>
<evidence type="ECO:0000256" key="10">
    <source>
        <dbReference type="SAM" id="SignalP"/>
    </source>
</evidence>
<comment type="similarity">
    <text evidence="3">Belongs to the oxygen-dependent FAD-linked oxidoreductase family.</text>
</comment>
<feature type="signal peptide" evidence="10">
    <location>
        <begin position="1"/>
        <end position="29"/>
    </location>
</feature>
<evidence type="ECO:0000256" key="9">
    <source>
        <dbReference type="ARBA" id="ARBA00023180"/>
    </source>
</evidence>
<dbReference type="InterPro" id="IPR012951">
    <property type="entry name" value="BBE"/>
</dbReference>
<dbReference type="Pfam" id="PF01565">
    <property type="entry name" value="FAD_binding_4"/>
    <property type="match status" value="1"/>
</dbReference>
<keyword evidence="8" id="KW-1015">Disulfide bond</keyword>
<accession>A0A068UIP7</accession>
<evidence type="ECO:0000256" key="5">
    <source>
        <dbReference type="ARBA" id="ARBA00022630"/>
    </source>
</evidence>
<dbReference type="FunFam" id="3.30.43.10:FF:000004">
    <property type="entry name" value="Berberine bridge enzyme-like 15"/>
    <property type="match status" value="1"/>
</dbReference>
<organism evidence="12 13">
    <name type="scientific">Coffea canephora</name>
    <name type="common">Robusta coffee</name>
    <dbReference type="NCBI Taxonomy" id="49390"/>
    <lineage>
        <taxon>Eukaryota</taxon>
        <taxon>Viridiplantae</taxon>
        <taxon>Streptophyta</taxon>
        <taxon>Embryophyta</taxon>
        <taxon>Tracheophyta</taxon>
        <taxon>Spermatophyta</taxon>
        <taxon>Magnoliopsida</taxon>
        <taxon>eudicotyledons</taxon>
        <taxon>Gunneridae</taxon>
        <taxon>Pentapetalae</taxon>
        <taxon>asterids</taxon>
        <taxon>lamiids</taxon>
        <taxon>Gentianales</taxon>
        <taxon>Rubiaceae</taxon>
        <taxon>Ixoroideae</taxon>
        <taxon>Gardenieae complex</taxon>
        <taxon>Bertiereae - Coffeeae clade</taxon>
        <taxon>Coffeeae</taxon>
        <taxon>Coffea</taxon>
    </lineage>
</organism>
<evidence type="ECO:0000256" key="2">
    <source>
        <dbReference type="ARBA" id="ARBA00004913"/>
    </source>
</evidence>
<name>A0A068UIP7_COFCA</name>
<keyword evidence="5" id="KW-0285">Flavoprotein</keyword>
<evidence type="ECO:0000256" key="1">
    <source>
        <dbReference type="ARBA" id="ARBA00001974"/>
    </source>
</evidence>
<dbReference type="EMBL" id="HG739114">
    <property type="protein sequence ID" value="CDP08084.1"/>
    <property type="molecule type" value="Genomic_DNA"/>
</dbReference>
<dbReference type="PANTHER" id="PTHR32448">
    <property type="entry name" value="OS08G0158400 PROTEIN"/>
    <property type="match status" value="1"/>
</dbReference>
<dbReference type="GO" id="GO:0016491">
    <property type="term" value="F:oxidoreductase activity"/>
    <property type="evidence" value="ECO:0007669"/>
    <property type="project" value="InterPro"/>
</dbReference>
<dbReference type="FunCoup" id="A0A068UIP7">
    <property type="interactions" value="58"/>
</dbReference>
<dbReference type="OrthoDB" id="407275at2759"/>
<dbReference type="GO" id="GO:0071949">
    <property type="term" value="F:FAD binding"/>
    <property type="evidence" value="ECO:0007669"/>
    <property type="project" value="InterPro"/>
</dbReference>
<dbReference type="Pfam" id="PF08031">
    <property type="entry name" value="BBE"/>
    <property type="match status" value="1"/>
</dbReference>
<dbReference type="AlphaFoldDB" id="A0A068UIP7"/>
<keyword evidence="6 10" id="KW-0732">Signal</keyword>
<keyword evidence="4" id="KW-0017">Alkaloid metabolism</keyword>
<dbReference type="InterPro" id="IPR016167">
    <property type="entry name" value="FAD-bd_PCMH_sub1"/>
</dbReference>
<dbReference type="InterPro" id="IPR016166">
    <property type="entry name" value="FAD-bd_PCMH"/>
</dbReference>
<keyword evidence="13" id="KW-1185">Reference proteome</keyword>
<dbReference type="InterPro" id="IPR016169">
    <property type="entry name" value="FAD-bd_PCMH_sub2"/>
</dbReference>
<evidence type="ECO:0000313" key="12">
    <source>
        <dbReference type="EMBL" id="CDP08084.1"/>
    </source>
</evidence>
<evidence type="ECO:0000256" key="4">
    <source>
        <dbReference type="ARBA" id="ARBA00022589"/>
    </source>
</evidence>
<gene>
    <name evidence="12" type="ORF">GSCOC_T00026796001</name>
</gene>